<dbReference type="EMBL" id="NAJM01000074">
    <property type="protein sequence ID" value="RVX65933.1"/>
    <property type="molecule type" value="Genomic_DNA"/>
</dbReference>
<organism evidence="2 3">
    <name type="scientific">Exophiala mesophila</name>
    <name type="common">Black yeast-like fungus</name>
    <dbReference type="NCBI Taxonomy" id="212818"/>
    <lineage>
        <taxon>Eukaryota</taxon>
        <taxon>Fungi</taxon>
        <taxon>Dikarya</taxon>
        <taxon>Ascomycota</taxon>
        <taxon>Pezizomycotina</taxon>
        <taxon>Eurotiomycetes</taxon>
        <taxon>Chaetothyriomycetidae</taxon>
        <taxon>Chaetothyriales</taxon>
        <taxon>Herpotrichiellaceae</taxon>
        <taxon>Exophiala</taxon>
    </lineage>
</organism>
<name>A0A438MSA5_EXOME</name>
<accession>A0A438MSA5</accession>
<reference evidence="2 3" key="1">
    <citation type="submission" date="2017-03" db="EMBL/GenBank/DDBJ databases">
        <title>Genomes of endolithic fungi from Antarctica.</title>
        <authorList>
            <person name="Coleine C."/>
            <person name="Masonjones S."/>
            <person name="Stajich J.E."/>
        </authorList>
    </citation>
    <scope>NUCLEOTIDE SEQUENCE [LARGE SCALE GENOMIC DNA]</scope>
    <source>
        <strain evidence="2 3">CCFEE 6314</strain>
    </source>
</reference>
<protein>
    <submittedName>
        <fullName evidence="2">Uncharacterized protein</fullName>
    </submittedName>
</protein>
<sequence length="188" mass="19889">MPVRLVALTRDVMTVVGATVTAVVGEVRVVVTIILARVVEPDEDEIVEVAEDSGTLELLCEDVAGDVAGDIVALVEGVFKGVELKTELEGEEVNTAVVEPPDDVDEAMTVDGIVVVIGLGGCLDTELVETLLEDEIEVEMTVDPAEEVASELSEEDKGEELEGIGGEVDGEEESVEIEEELEEPTGVK</sequence>
<dbReference type="Proteomes" id="UP000288859">
    <property type="component" value="Unassembled WGS sequence"/>
</dbReference>
<evidence type="ECO:0000256" key="1">
    <source>
        <dbReference type="SAM" id="MobiDB-lite"/>
    </source>
</evidence>
<dbReference type="AlphaFoldDB" id="A0A438MSA5"/>
<evidence type="ECO:0000313" key="2">
    <source>
        <dbReference type="EMBL" id="RVX65933.1"/>
    </source>
</evidence>
<feature type="region of interest" description="Disordered" evidence="1">
    <location>
        <begin position="145"/>
        <end position="188"/>
    </location>
</feature>
<proteinExistence type="predicted"/>
<gene>
    <name evidence="2" type="ORF">B0A52_10240</name>
</gene>
<comment type="caution">
    <text evidence="2">The sequence shown here is derived from an EMBL/GenBank/DDBJ whole genome shotgun (WGS) entry which is preliminary data.</text>
</comment>
<evidence type="ECO:0000313" key="3">
    <source>
        <dbReference type="Proteomes" id="UP000288859"/>
    </source>
</evidence>